<evidence type="ECO:0000313" key="4">
    <source>
        <dbReference type="EMBL" id="KZM33828.1"/>
    </source>
</evidence>
<dbReference type="SUPFAM" id="SSF49299">
    <property type="entry name" value="PKD domain"/>
    <property type="match status" value="2"/>
</dbReference>
<dbReference type="Pfam" id="PF07971">
    <property type="entry name" value="Glyco_hydro_92"/>
    <property type="match status" value="1"/>
</dbReference>
<feature type="region of interest" description="Disordered" evidence="1">
    <location>
        <begin position="158"/>
        <end position="187"/>
    </location>
</feature>
<dbReference type="GO" id="GO:0005975">
    <property type="term" value="P:carbohydrate metabolic process"/>
    <property type="evidence" value="ECO:0007669"/>
    <property type="project" value="InterPro"/>
</dbReference>
<dbReference type="CDD" id="cd00146">
    <property type="entry name" value="PKD"/>
    <property type="match status" value="1"/>
</dbReference>
<dbReference type="Gene3D" id="2.60.40.10">
    <property type="entry name" value="Immunoglobulins"/>
    <property type="match status" value="2"/>
</dbReference>
<dbReference type="PANTHER" id="PTHR12143">
    <property type="entry name" value="PEPTIDE N-GLYCANASE PNGASE -RELATED"/>
    <property type="match status" value="1"/>
</dbReference>
<dbReference type="RefSeq" id="WP_068710070.1">
    <property type="nucleotide sequence ID" value="NZ_LRIE01000084.1"/>
</dbReference>
<dbReference type="InterPro" id="IPR022409">
    <property type="entry name" value="PKD/Chitinase_dom"/>
</dbReference>
<dbReference type="InterPro" id="IPR008979">
    <property type="entry name" value="Galactose-bd-like_sf"/>
</dbReference>
<evidence type="ECO:0000259" key="2">
    <source>
        <dbReference type="PROSITE" id="PS50022"/>
    </source>
</evidence>
<dbReference type="InterPro" id="IPR000601">
    <property type="entry name" value="PKD_dom"/>
</dbReference>
<dbReference type="PATRIC" id="fig|43678.3.peg.3834"/>
<dbReference type="Gene3D" id="1.20.1610.10">
    <property type="entry name" value="alpha-1,2-mannosidases domains"/>
    <property type="match status" value="1"/>
</dbReference>
<feature type="domain" description="PKD" evidence="3">
    <location>
        <begin position="1357"/>
        <end position="1422"/>
    </location>
</feature>
<dbReference type="InterPro" id="IPR014718">
    <property type="entry name" value="GH-type_carb-bd"/>
</dbReference>
<evidence type="ECO:0000313" key="5">
    <source>
        <dbReference type="Proteomes" id="UP000076447"/>
    </source>
</evidence>
<dbReference type="GO" id="GO:0030246">
    <property type="term" value="F:carbohydrate binding"/>
    <property type="evidence" value="ECO:0007669"/>
    <property type="project" value="InterPro"/>
</dbReference>
<dbReference type="PROSITE" id="PS50022">
    <property type="entry name" value="FA58C_3"/>
    <property type="match status" value="1"/>
</dbReference>
<dbReference type="EMBL" id="LRIE01000084">
    <property type="protein sequence ID" value="KZM33828.1"/>
    <property type="molecule type" value="Genomic_DNA"/>
</dbReference>
<evidence type="ECO:0000256" key="1">
    <source>
        <dbReference type="SAM" id="MobiDB-lite"/>
    </source>
</evidence>
<feature type="region of interest" description="Disordered" evidence="1">
    <location>
        <begin position="1"/>
        <end position="32"/>
    </location>
</feature>
<dbReference type="GO" id="GO:0000224">
    <property type="term" value="F:peptide-N4-(N-acetyl-beta-glucosaminyl)asparagine amidase activity"/>
    <property type="evidence" value="ECO:0007669"/>
    <property type="project" value="TreeGrafter"/>
</dbReference>
<organism evidence="4 5">
    <name type="scientific">Oerskovia enterophila</name>
    <dbReference type="NCBI Taxonomy" id="43678"/>
    <lineage>
        <taxon>Bacteria</taxon>
        <taxon>Bacillati</taxon>
        <taxon>Actinomycetota</taxon>
        <taxon>Actinomycetes</taxon>
        <taxon>Micrococcales</taxon>
        <taxon>Cellulomonadaceae</taxon>
        <taxon>Oerskovia</taxon>
    </lineage>
</organism>
<dbReference type="InterPro" id="IPR013783">
    <property type="entry name" value="Ig-like_fold"/>
</dbReference>
<dbReference type="GO" id="GO:0005829">
    <property type="term" value="C:cytosol"/>
    <property type="evidence" value="ECO:0007669"/>
    <property type="project" value="TreeGrafter"/>
</dbReference>
<comment type="caution">
    <text evidence="4">The sequence shown here is derived from an EMBL/GenBank/DDBJ whole genome shotgun (WGS) entry which is preliminary data.</text>
</comment>
<dbReference type="Gene3D" id="2.60.120.260">
    <property type="entry name" value="Galactose-binding domain-like"/>
    <property type="match status" value="2"/>
</dbReference>
<dbReference type="Gene3D" id="1.20.1050.60">
    <property type="entry name" value="alpha-1,2-mannosidase"/>
    <property type="match status" value="1"/>
</dbReference>
<feature type="domain" description="PKD" evidence="3">
    <location>
        <begin position="1658"/>
        <end position="1728"/>
    </location>
</feature>
<dbReference type="InterPro" id="IPR035986">
    <property type="entry name" value="PKD_dom_sf"/>
</dbReference>
<dbReference type="Pfam" id="PF17678">
    <property type="entry name" value="Glyco_hydro_92N"/>
    <property type="match status" value="1"/>
</dbReference>
<dbReference type="NCBIfam" id="TIGR01180">
    <property type="entry name" value="aman2_put"/>
    <property type="match status" value="1"/>
</dbReference>
<gene>
    <name evidence="4" type="ORF">OJAG_36690</name>
</gene>
<feature type="region of interest" description="Disordered" evidence="1">
    <location>
        <begin position="1150"/>
        <end position="1185"/>
    </location>
</feature>
<dbReference type="GO" id="GO:0006516">
    <property type="term" value="P:glycoprotein catabolic process"/>
    <property type="evidence" value="ECO:0007669"/>
    <property type="project" value="TreeGrafter"/>
</dbReference>
<dbReference type="STRING" id="43678.OJAG_36690"/>
<dbReference type="InterPro" id="IPR005887">
    <property type="entry name" value="GH92_a_mannosidase_put"/>
</dbReference>
<dbReference type="Pfam" id="PF00754">
    <property type="entry name" value="F5_F8_type_C"/>
    <property type="match status" value="1"/>
</dbReference>
<dbReference type="Gene3D" id="3.30.2080.10">
    <property type="entry name" value="GH92 mannosidase domain"/>
    <property type="match status" value="1"/>
</dbReference>
<dbReference type="InterPro" id="IPR012939">
    <property type="entry name" value="Glyco_hydro_92"/>
</dbReference>
<dbReference type="Proteomes" id="UP000076447">
    <property type="component" value="Unassembled WGS sequence"/>
</dbReference>
<sequence length="1822" mass="190904">MSWYPPTHERPTADAPSGSKPTSPGTPAGKGRRRIAGVLAAGLALPMLPLGVGTASAAPEPGDFSTSFETGDAAALDTTVAQRDGAPWQSNVTGPVSTLPGSALGKLAGVTASGENLPNEGAAKLADDNSGTKWLTRTTTGWVAYAFTEPVRITGYSMTSGDDAEGRDPKSWTLEGSTDGTTWVPLDQRTNEDFPQRKQARVFEVTTPGTYQHYRLNVTANSGEPLLQLADWNLSTDLNAAPAQTPMVTKVGAGPSSGPTIKTNVGFTGTKALRYAGSQLADGPSSATNILYDDVDVAVGKDTRLSYTIFPELLNDLAYPSTYASVDVRFTDGTYLSELGARDQHDTPFSPEGQGTGKILYANQWNSIQVDLGGVATGKTVDEVLLGYDNPTGKAGTRFQGWVDDIAFTASPERIDGSSLTNYVDTRRGTFATGGFSRGNNIPASAVPNGFNFWTPMTDAASQSWLYAYQQQNNANNKPQLQGIGVSHEPSPWMGDRNQLAFLPAAGGGTPNATLGTRALEFTHDDETAQPDYYGVRFTNGIQAEVTPTDHGAVLRFSYATDQGQVLVDSVSGDAKLAYDAASGTLSGWVDGGSGLSAGRSRMFISGTFDRLPSAVGTAAGNRANARFATFDTSSDKTVELRVATSFISQAQARKNLDLEVMGRSFEDVRSAAQSAWNDRLKVVEVEGANEDKLTTLYSNLYRLNLYPNSQFENTGTAEAPKFQYASPVAAKTGSASDTTTNAKIVDGKIYVNNGFWDTYRTAWPAYSLLYPELAAELVDGFVQQYRDGGWVARWSSPGYADLMTGTSSDVAFADAYLKGVPLVDPLATYDAALKNATVLPPNNAVGRKGLDTSQFLGYTQASTHESVSWGLEGLINDFGIGNMAAALAEDPATPDERREQLREESEYFLERATHYVNLFDPATGFFQGRNADGTFEKSPETFNPEDWGGPFTETSGWNFAFHAPQDGQGLANLYGGQDGLEAKLDLFFSTPEKAPNGGIHERLEARDVRMGQWGMSNQVSHHIPYLYDAAGAPSKAQEKVRESLRRLFVGSDIGQGYPGDEDNGEMSSWWILSSLGIYPLQVGSEEYAIGSPQFTKATVHLESGDLVVNAPQNSVDNVYVQSLTVDGEAHTSTSIKHSDLVGGTTLDFEMGPEPSAWGTGEDDAPPSLTTGDEAPESDTDVTTSGLGTVTVSDGTPAAQLASLTDNTSQTRTTFTTGTPVVTWKAAGLQPTVTSYTLTSGVTGTAAPKAWKVEGSNDGQTWTTLDERTDQQFRWAVQTRPFTLAEPAAYSQYRVAITATSGEGALALAELELLADPKASTGAELTLTAGQDVATTTGTEVKASLATLVGVTPEEIAAGDVSTTVTFGDGSEPATGILTKVQLGGYTVTAPHTFAAPGVYPVTVTVTRGDKTVTASLDVSVELVREGSLLAAYDNVCIGDVGTTFGSCDGQGVFFDRAQLAAKGFVQGQRGTVPGTDLAFDVPAVPVAQPDNATGDGQTIEIDVPADAEQLSVIGTGTEKNQVASGTLTFDDGSSQPIDLSFGDWSGAARNPVYGNIPVAVTDHRLRGGSPQTGTPAAIFATAPVTLPEGKRPVSLTLPDQPGSLSSDGRIHVFTVASDGTPVEHAPLVVEAAAGVSVAAGASLEATLATVTGGRATAGSPLRAAITWGDGSDVTPGTVVPGDVAGTVKGAHTYAQPGTYTAYVTVDDGYASKSTPVTVTVTEAAPTLDVATTVKTQCTAKKVTLSVTAVNGESFPVTIKVVTPFGTKTFTNVGSGKSAHQSFATRAGSIEAGTATVTATATVDGEEVVVTSEVAYGAATCG</sequence>
<proteinExistence type="predicted"/>
<dbReference type="InterPro" id="IPR008928">
    <property type="entry name" value="6-hairpin_glycosidase_sf"/>
</dbReference>
<dbReference type="InterPro" id="IPR000421">
    <property type="entry name" value="FA58C"/>
</dbReference>
<name>A0A161YDM9_9CELL</name>
<dbReference type="SUPFAM" id="SSF49785">
    <property type="entry name" value="Galactose-binding domain-like"/>
    <property type="match status" value="2"/>
</dbReference>
<dbReference type="PANTHER" id="PTHR12143:SF43">
    <property type="entry name" value="PUTATIVE-RELATED"/>
    <property type="match status" value="1"/>
</dbReference>
<feature type="domain" description="F5/8 type C" evidence="2">
    <location>
        <begin position="92"/>
        <end position="186"/>
    </location>
</feature>
<dbReference type="SUPFAM" id="SSF48208">
    <property type="entry name" value="Six-hairpin glycosidases"/>
    <property type="match status" value="1"/>
</dbReference>
<dbReference type="FunFam" id="3.30.2080.10:FF:000001">
    <property type="entry name" value="Alpha-1,2-mannosidase subfamily"/>
    <property type="match status" value="1"/>
</dbReference>
<accession>A0A161YDM9</accession>
<dbReference type="Gene3D" id="2.70.98.10">
    <property type="match status" value="1"/>
</dbReference>
<dbReference type="SMART" id="SM00089">
    <property type="entry name" value="PKD"/>
    <property type="match status" value="2"/>
</dbReference>
<reference evidence="4 5" key="1">
    <citation type="submission" date="2016-01" db="EMBL/GenBank/DDBJ databases">
        <title>Genome sequence of Oerskovia enterophila VJag, an agar and cellulose degrading bacterium.</title>
        <authorList>
            <person name="Poehlein A."/>
            <person name="Jag V."/>
            <person name="Bengelsdorf F."/>
            <person name="Duerre P."/>
            <person name="Daniel R."/>
        </authorList>
    </citation>
    <scope>NUCLEOTIDE SEQUENCE [LARGE SCALE GENOMIC DNA]</scope>
    <source>
        <strain evidence="4 5">VJag</strain>
    </source>
</reference>
<protein>
    <submittedName>
        <fullName evidence="4">Glycosyl hydrolase family 92</fullName>
    </submittedName>
</protein>
<feature type="compositionally biased region" description="Low complexity" evidence="1">
    <location>
        <begin position="15"/>
        <end position="29"/>
    </location>
</feature>
<dbReference type="InterPro" id="IPR041371">
    <property type="entry name" value="GH92_N"/>
</dbReference>
<dbReference type="PROSITE" id="PS50093">
    <property type="entry name" value="PKD"/>
    <property type="match status" value="2"/>
</dbReference>
<dbReference type="InterPro" id="IPR050883">
    <property type="entry name" value="PNGase"/>
</dbReference>
<keyword evidence="4" id="KW-0378">Hydrolase</keyword>
<evidence type="ECO:0000259" key="3">
    <source>
        <dbReference type="PROSITE" id="PS50093"/>
    </source>
</evidence>